<evidence type="ECO:0000313" key="2">
    <source>
        <dbReference type="Proteomes" id="UP001148662"/>
    </source>
</evidence>
<dbReference type="Proteomes" id="UP001148662">
    <property type="component" value="Unassembled WGS sequence"/>
</dbReference>
<evidence type="ECO:0000313" key="1">
    <source>
        <dbReference type="EMBL" id="KAJ3553502.1"/>
    </source>
</evidence>
<dbReference type="EMBL" id="JANHOG010000531">
    <property type="protein sequence ID" value="KAJ3553502.1"/>
    <property type="molecule type" value="Genomic_DNA"/>
</dbReference>
<organism evidence="1 2">
    <name type="scientific">Phlebia brevispora</name>
    <dbReference type="NCBI Taxonomy" id="194682"/>
    <lineage>
        <taxon>Eukaryota</taxon>
        <taxon>Fungi</taxon>
        <taxon>Dikarya</taxon>
        <taxon>Basidiomycota</taxon>
        <taxon>Agaricomycotina</taxon>
        <taxon>Agaricomycetes</taxon>
        <taxon>Polyporales</taxon>
        <taxon>Meruliaceae</taxon>
        <taxon>Phlebia</taxon>
    </lineage>
</organism>
<protein>
    <submittedName>
        <fullName evidence="1">Uncharacterized protein</fullName>
    </submittedName>
</protein>
<proteinExistence type="predicted"/>
<keyword evidence="2" id="KW-1185">Reference proteome</keyword>
<accession>A0ACC1T5C8</accession>
<comment type="caution">
    <text evidence="1">The sequence shown here is derived from an EMBL/GenBank/DDBJ whole genome shotgun (WGS) entry which is preliminary data.</text>
</comment>
<gene>
    <name evidence="1" type="ORF">NM688_g3577</name>
</gene>
<name>A0ACC1T5C8_9APHY</name>
<reference evidence="1" key="1">
    <citation type="submission" date="2022-07" db="EMBL/GenBank/DDBJ databases">
        <title>Genome Sequence of Phlebia brevispora.</title>
        <authorList>
            <person name="Buettner E."/>
        </authorList>
    </citation>
    <scope>NUCLEOTIDE SEQUENCE</scope>
    <source>
        <strain evidence="1">MPL23</strain>
    </source>
</reference>
<sequence>MLPPSPSPAKTRRDSQDRERDGLNMEGLVPKFQYTPGVYNTTTTGADPFFLAEPVARPFANHSNLSRDSLFADARSSTPVNYDGMPPPSLGILSGSPSGSRGASPLPPGSRGASPLPPGSRGTSPMPPRSGSPSPMPSRGGSPMPGSGSPGSPHSPRISREEVQRRLAKKRSGSFDSIRNSYLAEEAKELGKEKDKDAEASSRRVATDAGSSRTSLDGGTSSVAGPNRIPTRSSAAVKPTESHIRRALPTRAASYQDATETAISSPFTGADLINAYATADTDGDTTAIISGSDAGTSLDGGVEAVAEGVKARQFGAPTSEHESGDGHEPSADDDDTNRMDVDDAPKPGLRVDIPPAPKDVSTILHASFTSPTLAVPTSSLLARTSSLARTPSTRDAIRKREELIKAKKREARRREAMEEDGTDESGDERGLRTDLGRPSRRRSKSTGDADVMVHRRTAAERRRDNLSGGTLLDLVPLEDEEDPLTDSIDRELQRLRGPGKKYHVRERSETIYASADAESSSWIEGAGAGDSSKAWRAVKRPSDMNEYAKQIKELQAQENSGKGYAKVFVKVLGLKNMSVPIPQQPTAATCTLNNGIHFVTTPEYRLARECRIDQEFELIEHSKLEFTLAIKVRRDPHIVAQFKANTPPPPPPPPACCTAASIERRSRAFIAFKDIAKRCDTRLFETSYPLIGQKSEASGPPKTLQIGEIVLQIFRLPPLPGIPSDQLPQSLEECHRGLRHVAWHKVTYFEGTLTQNGGDCLSWRRRHLRVIGSNLVSFNDVTKKATATIDLKKAIGVEDDQEAREEIMSPASGQSGRSSRYFEFDGPYGVERSFRLLFPHNQEITFFADTDEEKAKWLEVLRALVGRIPPNPLWAELIWQRQQQLANHASAATGPSSSSIPSQQPSTQNR</sequence>